<evidence type="ECO:0000256" key="2">
    <source>
        <dbReference type="SAM" id="MobiDB-lite"/>
    </source>
</evidence>
<feature type="compositionally biased region" description="Basic residues" evidence="2">
    <location>
        <begin position="427"/>
        <end position="461"/>
    </location>
</feature>
<feature type="transmembrane region" description="Helical" evidence="3">
    <location>
        <begin position="384"/>
        <end position="405"/>
    </location>
</feature>
<organism evidence="5 6">
    <name type="scientific">Anaeramoeba flamelloides</name>
    <dbReference type="NCBI Taxonomy" id="1746091"/>
    <lineage>
        <taxon>Eukaryota</taxon>
        <taxon>Metamonada</taxon>
        <taxon>Anaeramoebidae</taxon>
        <taxon>Anaeramoeba</taxon>
    </lineage>
</organism>
<feature type="domain" description="BZIP" evidence="4">
    <location>
        <begin position="171"/>
        <end position="234"/>
    </location>
</feature>
<dbReference type="InterPro" id="IPR004827">
    <property type="entry name" value="bZIP"/>
</dbReference>
<dbReference type="PROSITE" id="PS50217">
    <property type="entry name" value="BZIP"/>
    <property type="match status" value="1"/>
</dbReference>
<keyword evidence="3" id="KW-1133">Transmembrane helix</keyword>
<keyword evidence="3" id="KW-0472">Membrane</keyword>
<evidence type="ECO:0000313" key="6">
    <source>
        <dbReference type="Proteomes" id="UP001150062"/>
    </source>
</evidence>
<dbReference type="Proteomes" id="UP001150062">
    <property type="component" value="Unassembled WGS sequence"/>
</dbReference>
<evidence type="ECO:0000256" key="1">
    <source>
        <dbReference type="SAM" id="Coils"/>
    </source>
</evidence>
<dbReference type="SMART" id="SM00338">
    <property type="entry name" value="BRLZ"/>
    <property type="match status" value="1"/>
</dbReference>
<feature type="region of interest" description="Disordered" evidence="2">
    <location>
        <begin position="247"/>
        <end position="278"/>
    </location>
</feature>
<gene>
    <name evidence="5" type="ORF">M0813_14481</name>
</gene>
<evidence type="ECO:0000256" key="3">
    <source>
        <dbReference type="SAM" id="Phobius"/>
    </source>
</evidence>
<feature type="region of interest" description="Disordered" evidence="2">
    <location>
        <begin position="427"/>
        <end position="489"/>
    </location>
</feature>
<dbReference type="Pfam" id="PF00170">
    <property type="entry name" value="bZIP_1"/>
    <property type="match status" value="1"/>
</dbReference>
<dbReference type="CDD" id="cd14687">
    <property type="entry name" value="bZIP_ATF2"/>
    <property type="match status" value="1"/>
</dbReference>
<dbReference type="EMBL" id="JAOAOG010000047">
    <property type="protein sequence ID" value="KAJ6252330.1"/>
    <property type="molecule type" value="Genomic_DNA"/>
</dbReference>
<accession>A0ABQ8Z6C9</accession>
<feature type="region of interest" description="Disordered" evidence="2">
    <location>
        <begin position="90"/>
        <end position="129"/>
    </location>
</feature>
<protein>
    <submittedName>
        <fullName evidence="5">Transcriptional activator hac1</fullName>
    </submittedName>
</protein>
<comment type="caution">
    <text evidence="5">The sequence shown here is derived from an EMBL/GenBank/DDBJ whole genome shotgun (WGS) entry which is preliminary data.</text>
</comment>
<feature type="compositionally biased region" description="Basic and acidic residues" evidence="2">
    <location>
        <begin position="90"/>
        <end position="109"/>
    </location>
</feature>
<name>A0ABQ8Z6C9_9EUKA</name>
<keyword evidence="6" id="KW-1185">Reference proteome</keyword>
<evidence type="ECO:0000313" key="5">
    <source>
        <dbReference type="EMBL" id="KAJ6252330.1"/>
    </source>
</evidence>
<reference evidence="5" key="1">
    <citation type="submission" date="2022-08" db="EMBL/GenBank/DDBJ databases">
        <title>Novel sulfate-reducing endosymbionts in the free-living metamonad Anaeramoeba.</title>
        <authorList>
            <person name="Jerlstrom-Hultqvist J."/>
            <person name="Cepicka I."/>
            <person name="Gallot-Lavallee L."/>
            <person name="Salas-Leiva D."/>
            <person name="Curtis B.A."/>
            <person name="Zahonova K."/>
            <person name="Pipaliya S."/>
            <person name="Dacks J."/>
            <person name="Roger A.J."/>
        </authorList>
    </citation>
    <scope>NUCLEOTIDE SEQUENCE</scope>
    <source>
        <strain evidence="5">Schooner1</strain>
    </source>
</reference>
<feature type="compositionally biased region" description="Basic and acidic residues" evidence="2">
    <location>
        <begin position="477"/>
        <end position="489"/>
    </location>
</feature>
<evidence type="ECO:0000259" key="4">
    <source>
        <dbReference type="PROSITE" id="PS50217"/>
    </source>
</evidence>
<dbReference type="InterPro" id="IPR046347">
    <property type="entry name" value="bZIP_sf"/>
</dbReference>
<keyword evidence="3" id="KW-0812">Transmembrane</keyword>
<dbReference type="Gene3D" id="1.20.5.170">
    <property type="match status" value="1"/>
</dbReference>
<feature type="compositionally biased region" description="Basic residues" evidence="2">
    <location>
        <begin position="259"/>
        <end position="271"/>
    </location>
</feature>
<proteinExistence type="predicted"/>
<feature type="compositionally biased region" description="Polar residues" evidence="2">
    <location>
        <begin position="310"/>
        <end position="320"/>
    </location>
</feature>
<dbReference type="SUPFAM" id="SSF57959">
    <property type="entry name" value="Leucine zipper domain"/>
    <property type="match status" value="1"/>
</dbReference>
<feature type="region of interest" description="Disordered" evidence="2">
    <location>
        <begin position="310"/>
        <end position="330"/>
    </location>
</feature>
<sequence length="489" mass="58160">MADFSQNFTQLFDFDQPNLEDQFFTTNFSEIDIDPLLFSASENKFPSEEDFQVDINDELISSPLNDNFLNFNDQQEETKQLEQPKIKEEQIENQQKQEQEQKQKQEQKQEQGQVREQNQRKRTPIRRGVVIIKKKKKKKSKNYIVGNNTHYLRNKETLKTLACRGLALNPQEKKRRTMERNRINAKTSRMRKKQYLNNLENQTKELKKQNNHLTKQLFSSHEQNNSLRVEIQKLRELLNFKQGSSLESALSTTTPTTTKAKKTKTKTKTKSKTTSMRSLTLQTIEQASEQTQMNNDFSTFNQTDSVDVSVSNTTQQSTNNSESGDDDDEEEEESESAFCAIIYTSQDYTKLSICKDDLLTILLFLQMREKINYLLLKNYYQKQYIYQFCLFLKLIPFTFYAYHLLLQKFSKIFQNIHFKNRFFPKRFSNPKRRDHGYGARRGRRKYRSEGRVKKRKKGKKGRKEEKGRWDEDDEEDWHGIKKEKEKKTK</sequence>
<keyword evidence="1" id="KW-0175">Coiled coil</keyword>
<feature type="coiled-coil region" evidence="1">
    <location>
        <begin position="189"/>
        <end position="216"/>
    </location>
</feature>